<feature type="transmembrane region" description="Helical" evidence="1">
    <location>
        <begin position="143"/>
        <end position="164"/>
    </location>
</feature>
<dbReference type="STRING" id="745411.B3C1_15739"/>
<dbReference type="Proteomes" id="UP000006755">
    <property type="component" value="Unassembled WGS sequence"/>
</dbReference>
<evidence type="ECO:0000313" key="3">
    <source>
        <dbReference type="Proteomes" id="UP000006755"/>
    </source>
</evidence>
<dbReference type="Pfam" id="PF13398">
    <property type="entry name" value="Peptidase_M50B"/>
    <property type="match status" value="1"/>
</dbReference>
<evidence type="ECO:0000313" key="2">
    <source>
        <dbReference type="EMBL" id="EKE69115.1"/>
    </source>
</evidence>
<dbReference type="InterPro" id="IPR049500">
    <property type="entry name" value="Peptidase_M50B-like"/>
</dbReference>
<organism evidence="2 3">
    <name type="scientific">Gallaecimonas xiamenensis 3-C-1</name>
    <dbReference type="NCBI Taxonomy" id="745411"/>
    <lineage>
        <taxon>Bacteria</taxon>
        <taxon>Pseudomonadati</taxon>
        <taxon>Pseudomonadota</taxon>
        <taxon>Gammaproteobacteria</taxon>
        <taxon>Enterobacterales</taxon>
        <taxon>Gallaecimonadaceae</taxon>
        <taxon>Gallaecimonas</taxon>
    </lineage>
</organism>
<name>K2JV85_9GAMM</name>
<keyword evidence="3" id="KW-1185">Reference proteome</keyword>
<keyword evidence="1" id="KW-0812">Transmembrane</keyword>
<feature type="transmembrane region" description="Helical" evidence="1">
    <location>
        <begin position="66"/>
        <end position="85"/>
    </location>
</feature>
<proteinExistence type="predicted"/>
<comment type="caution">
    <text evidence="2">The sequence shown here is derived from an EMBL/GenBank/DDBJ whole genome shotgun (WGS) entry which is preliminary data.</text>
</comment>
<dbReference type="AlphaFoldDB" id="K2JV85"/>
<keyword evidence="1" id="KW-0472">Membrane</keyword>
<accession>K2JV85</accession>
<keyword evidence="1" id="KW-1133">Transmembrane helix</keyword>
<feature type="transmembrane region" description="Helical" evidence="1">
    <location>
        <begin position="176"/>
        <end position="200"/>
    </location>
</feature>
<protein>
    <recommendedName>
        <fullName evidence="4">M50 family peptidase</fullName>
    </recommendedName>
</protein>
<dbReference type="eggNOG" id="ENOG5032RSM">
    <property type="taxonomic scope" value="Bacteria"/>
</dbReference>
<evidence type="ECO:0000256" key="1">
    <source>
        <dbReference type="SAM" id="Phobius"/>
    </source>
</evidence>
<reference evidence="2 3" key="1">
    <citation type="journal article" date="2012" name="J. Bacteriol.">
        <title>Genome Sequence of Gallaecimonas xiamenensis Type Strain 3-C-1.</title>
        <authorList>
            <person name="Lai Q."/>
            <person name="Wang L."/>
            <person name="Wang W."/>
            <person name="Shao Z."/>
        </authorList>
    </citation>
    <scope>NUCLEOTIDE SEQUENCE [LARGE SCALE GENOMIC DNA]</scope>
    <source>
        <strain evidence="2 3">3-C-1</strain>
    </source>
</reference>
<dbReference type="EMBL" id="AMRI01000026">
    <property type="protein sequence ID" value="EKE69115.1"/>
    <property type="molecule type" value="Genomic_DNA"/>
</dbReference>
<gene>
    <name evidence="2" type="ORF">B3C1_15739</name>
</gene>
<dbReference type="PATRIC" id="fig|745411.4.peg.3097"/>
<sequence length="212" mass="22835">MIRLLLALTAAALLQFIPFLNLPLLWFSAFFHELGHALATLASGGQVQALFLYADGAGQCLSRGGWPVLIGLSGYPAASLAGLLLWQGVQRRQRLPWLWRGLALLVLGVALLWVRDLLTLALLAALVLGLWGLSRLGNRGQWLWALFSASLLVNALLSPLNLFLTAGGDAALLYQLTAIPATIFVIFWVFVGLSTVGWIVHQGGKPCGEKSV</sequence>
<feature type="transmembrane region" description="Helical" evidence="1">
    <location>
        <begin position="97"/>
        <end position="114"/>
    </location>
</feature>
<dbReference type="RefSeq" id="WP_008486044.1">
    <property type="nucleotide sequence ID" value="NZ_AMRI01000026.1"/>
</dbReference>
<feature type="transmembrane region" description="Helical" evidence="1">
    <location>
        <begin position="120"/>
        <end position="136"/>
    </location>
</feature>
<evidence type="ECO:0008006" key="4">
    <source>
        <dbReference type="Google" id="ProtNLM"/>
    </source>
</evidence>